<evidence type="ECO:0008006" key="3">
    <source>
        <dbReference type="Google" id="ProtNLM"/>
    </source>
</evidence>
<dbReference type="RefSeq" id="WP_088872263.1">
    <property type="nucleotide sequence ID" value="NZ_CP022110.1"/>
</dbReference>
<evidence type="ECO:0000313" key="1">
    <source>
        <dbReference type="EMBL" id="ASG21574.1"/>
    </source>
</evidence>
<dbReference type="KEGG" id="nao:Y958_12720"/>
<accession>A0A248JTL4</accession>
<dbReference type="AlphaFoldDB" id="A0A248JTL4"/>
<dbReference type="InterPro" id="IPR009531">
    <property type="entry name" value="DUF1150"/>
</dbReference>
<dbReference type="EMBL" id="CP022110">
    <property type="protein sequence ID" value="ASG21574.1"/>
    <property type="molecule type" value="Genomic_DNA"/>
</dbReference>
<protein>
    <recommendedName>
        <fullName evidence="3">DUF1150 domain-containing protein</fullName>
    </recommendedName>
</protein>
<keyword evidence="2" id="KW-1185">Reference proteome</keyword>
<organism evidence="1 2">
    <name type="scientific">Nitrospirillum viridazoti CBAmc</name>
    <dbReference type="NCBI Taxonomy" id="1441467"/>
    <lineage>
        <taxon>Bacteria</taxon>
        <taxon>Pseudomonadati</taxon>
        <taxon>Pseudomonadota</taxon>
        <taxon>Alphaproteobacteria</taxon>
        <taxon>Rhodospirillales</taxon>
        <taxon>Azospirillaceae</taxon>
        <taxon>Nitrospirillum</taxon>
        <taxon>Nitrospirillum viridazoti</taxon>
    </lineage>
</organism>
<name>A0A248JTL4_9PROT</name>
<dbReference type="Proteomes" id="UP000197153">
    <property type="component" value="Chromosome 1"/>
</dbReference>
<dbReference type="Pfam" id="PF06620">
    <property type="entry name" value="DUF1150"/>
    <property type="match status" value="1"/>
</dbReference>
<evidence type="ECO:0000313" key="2">
    <source>
        <dbReference type="Proteomes" id="UP000197153"/>
    </source>
</evidence>
<gene>
    <name evidence="1" type="ORF">Y958_12720</name>
</gene>
<proteinExistence type="predicted"/>
<reference evidence="1 2" key="1">
    <citation type="submission" date="2017-06" db="EMBL/GenBank/DDBJ databases">
        <title>Complete genome sequence of Nitrospirillum amazonense strain CBAmC, an endophytic nitrogen-fixing and plant growth-promoting bacterium, isolated from sugarcane.</title>
        <authorList>
            <person name="Schwab S."/>
            <person name="dos Santos Teixeira K.R."/>
            <person name="Simoes Araujo J.L."/>
            <person name="Soares Vidal M."/>
            <person name="Borges de Freitas H.R."/>
            <person name="Rivello Crivelaro A.L."/>
            <person name="Bueno de Camargo Nunes A."/>
            <person name="dos Santos C.M."/>
            <person name="Palmeira da Silva Rosa D."/>
            <person name="da Silva Padilha D."/>
            <person name="da Silva E."/>
            <person name="Araujo Terra L."/>
            <person name="Soares Mendes V."/>
            <person name="Farinelli L."/>
            <person name="Magalhaes Cruz L."/>
            <person name="Baldani J.I."/>
        </authorList>
    </citation>
    <scope>NUCLEOTIDE SEQUENCE [LARGE SCALE GENOMIC DNA]</scope>
    <source>
        <strain evidence="1 2">CBAmC</strain>
    </source>
</reference>
<sequence>MTDSFDTEFQTLSPDALRHLSTQDFAAFGVNVLAYVKPVVTQGILGYAIHAADGTPLAVAASPEVALASVRQHDMEPQRVH</sequence>